<dbReference type="SUPFAM" id="SSF103481">
    <property type="entry name" value="Multidrug resistance efflux transporter EmrE"/>
    <property type="match status" value="2"/>
</dbReference>
<dbReference type="AlphaFoldDB" id="A0A345P5S0"/>
<evidence type="ECO:0000256" key="2">
    <source>
        <dbReference type="SAM" id="SignalP"/>
    </source>
</evidence>
<feature type="transmembrane region" description="Helical" evidence="1">
    <location>
        <begin position="33"/>
        <end position="52"/>
    </location>
</feature>
<evidence type="ECO:0000313" key="4">
    <source>
        <dbReference type="Proteomes" id="UP000253940"/>
    </source>
</evidence>
<feature type="transmembrane region" description="Helical" evidence="1">
    <location>
        <begin position="277"/>
        <end position="295"/>
    </location>
</feature>
<feature type="transmembrane region" description="Helical" evidence="1">
    <location>
        <begin position="119"/>
        <end position="139"/>
    </location>
</feature>
<feature type="chain" id="PRO_5016774626" description="EamA domain-containing protein" evidence="2">
    <location>
        <begin position="18"/>
        <end position="297"/>
    </location>
</feature>
<evidence type="ECO:0000313" key="3">
    <source>
        <dbReference type="EMBL" id="AXI02629.1"/>
    </source>
</evidence>
<keyword evidence="1" id="KW-0472">Membrane</keyword>
<dbReference type="Proteomes" id="UP000253940">
    <property type="component" value="Chromosome"/>
</dbReference>
<accession>A0A345P5S0</accession>
<keyword evidence="1" id="KW-0812">Transmembrane</keyword>
<feature type="transmembrane region" description="Helical" evidence="1">
    <location>
        <begin position="64"/>
        <end position="85"/>
    </location>
</feature>
<feature type="transmembrane region" description="Helical" evidence="1">
    <location>
        <begin position="226"/>
        <end position="245"/>
    </location>
</feature>
<dbReference type="RefSeq" id="WP_114898739.1">
    <property type="nucleotide sequence ID" value="NZ_CP031222.1"/>
</dbReference>
<feature type="transmembrane region" description="Helical" evidence="1">
    <location>
        <begin position="185"/>
        <end position="206"/>
    </location>
</feature>
<organism evidence="3 4">
    <name type="scientific">Aquirhabdus parva</name>
    <dbReference type="NCBI Taxonomy" id="2283318"/>
    <lineage>
        <taxon>Bacteria</taxon>
        <taxon>Pseudomonadati</taxon>
        <taxon>Pseudomonadota</taxon>
        <taxon>Gammaproteobacteria</taxon>
        <taxon>Moraxellales</taxon>
        <taxon>Moraxellaceae</taxon>
        <taxon>Aquirhabdus</taxon>
    </lineage>
</organism>
<proteinExistence type="predicted"/>
<feature type="transmembrane region" description="Helical" evidence="1">
    <location>
        <begin position="146"/>
        <end position="165"/>
    </location>
</feature>
<feature type="signal peptide" evidence="2">
    <location>
        <begin position="1"/>
        <end position="17"/>
    </location>
</feature>
<gene>
    <name evidence="3" type="ORF">HYN46_07185</name>
</gene>
<dbReference type="InterPro" id="IPR037185">
    <property type="entry name" value="EmrE-like"/>
</dbReference>
<evidence type="ECO:0000256" key="1">
    <source>
        <dbReference type="SAM" id="Phobius"/>
    </source>
</evidence>
<dbReference type="EMBL" id="CP031222">
    <property type="protein sequence ID" value="AXI02629.1"/>
    <property type="molecule type" value="Genomic_DNA"/>
</dbReference>
<keyword evidence="4" id="KW-1185">Reference proteome</keyword>
<name>A0A345P5S0_9GAMM</name>
<protein>
    <recommendedName>
        <fullName evidence="5">EamA domain-containing protein</fullName>
    </recommendedName>
</protein>
<evidence type="ECO:0008006" key="5">
    <source>
        <dbReference type="Google" id="ProtNLM"/>
    </source>
</evidence>
<reference evidence="3 4" key="1">
    <citation type="submission" date="2018-07" db="EMBL/GenBank/DDBJ databases">
        <title>Genome sequencing of Moraxellaceae gen. HYN0046.</title>
        <authorList>
            <person name="Kim M."/>
            <person name="Yi H."/>
        </authorList>
    </citation>
    <scope>NUCLEOTIDE SEQUENCE [LARGE SCALE GENOMIC DNA]</scope>
    <source>
        <strain evidence="3 4">HYN0046</strain>
    </source>
</reference>
<sequence length="297" mass="32758">MSLIALLLLTLSAVAHASWNLFGKRAGQAGVTFYSLTTVATATVSLPFLIYFGRWFIELPSFFWLLVCATGIAQGVYFIGLAGTYQHGAFGLSYPLARALPVLLVPLGSAIFLNGEPDSIAICGMVIVVIAMLSLVRIHHSESSQVIAIVYAVIAALGTVAYSLIDYHALQRLQGWYPHEPKWHLMLFYASCEAWATMIFLACIFFSKIQRIKLRNTYQIHAKTAFLAGVMMFITYALVLLSYMLVTNVSYAVAFRQLSIPIGVFLGVVFLHEKISLRGVFSNIFLLLGLVMIVINS</sequence>
<keyword evidence="2" id="KW-0732">Signal</keyword>
<dbReference type="OrthoDB" id="9783707at2"/>
<dbReference type="KEGG" id="mbah:HYN46_07185"/>
<feature type="transmembrane region" description="Helical" evidence="1">
    <location>
        <begin position="251"/>
        <end position="270"/>
    </location>
</feature>
<keyword evidence="1" id="KW-1133">Transmembrane helix</keyword>